<gene>
    <name evidence="9" type="primary">gspF</name>
    <name evidence="9" type="ORF">GCM10023337_05680</name>
</gene>
<evidence type="ECO:0000256" key="7">
    <source>
        <dbReference type="SAM" id="Phobius"/>
    </source>
</evidence>
<sequence>MKQRFSYQALDAQGKKQKGDIEADSLDKAHQLLQQQGLLPLRLQPRRLTFFSSRKKISDKELGWLTRQLASLLSAQLPLEAALTAIIDQGEQKSVRDILTHIRAEVRAGHRLGEALAKFPQVFPVIYCALVDAGEQSGELDQILTRLADYIEQRNALRNKLLSAFIYPIIVSVVSVAIIIFLLSYVVPQVVGAFTQTKQSLPPLTLVMLWTSDLIQQWGWLIALISASTIIIWRIALRQPASRLAWDKKCLHAPLIGQYIQGLDVARFASTLAILTNSSVPLLQALEAANKTIQNTYLRQAITEASLQVREGSSLGLALQQQHCFPPLLVHLIQSGERTGQLPKMLDHAAHSFSSELEQRAITTTALLEPLMILGMGGMVLLIVLAVMLPIIQLNQLIQ</sequence>
<dbReference type="PANTHER" id="PTHR30012:SF0">
    <property type="entry name" value="TYPE II SECRETION SYSTEM PROTEIN F-RELATED"/>
    <property type="match status" value="1"/>
</dbReference>
<comment type="subcellular location">
    <subcellularLocation>
        <location evidence="1">Cell membrane</location>
        <topology evidence="1">Multi-pass membrane protein</topology>
    </subcellularLocation>
</comment>
<evidence type="ECO:0000259" key="8">
    <source>
        <dbReference type="Pfam" id="PF00482"/>
    </source>
</evidence>
<name>A0ABP9LVE3_9BURK</name>
<reference evidence="10" key="1">
    <citation type="journal article" date="2019" name="Int. J. Syst. Evol. Microbiol.">
        <title>The Global Catalogue of Microorganisms (GCM) 10K type strain sequencing project: providing services to taxonomists for standard genome sequencing and annotation.</title>
        <authorList>
            <consortium name="The Broad Institute Genomics Platform"/>
            <consortium name="The Broad Institute Genome Sequencing Center for Infectious Disease"/>
            <person name="Wu L."/>
            <person name="Ma J."/>
        </authorList>
    </citation>
    <scope>NUCLEOTIDE SEQUENCE [LARGE SCALE GENOMIC DNA]</scope>
    <source>
        <strain evidence="10">JCM 18423</strain>
    </source>
</reference>
<dbReference type="Pfam" id="PF00482">
    <property type="entry name" value="T2SSF"/>
    <property type="match status" value="2"/>
</dbReference>
<protein>
    <submittedName>
        <fullName evidence="9">Type II secretion system inner membrane protein GspF</fullName>
    </submittedName>
</protein>
<evidence type="ECO:0000313" key="9">
    <source>
        <dbReference type="EMBL" id="GAA5086224.1"/>
    </source>
</evidence>
<dbReference type="InterPro" id="IPR011850">
    <property type="entry name" value="T2SS_GspF"/>
</dbReference>
<evidence type="ECO:0000256" key="4">
    <source>
        <dbReference type="ARBA" id="ARBA00022692"/>
    </source>
</evidence>
<dbReference type="InterPro" id="IPR018076">
    <property type="entry name" value="T2SS_GspF_dom"/>
</dbReference>
<organism evidence="9 10">
    <name type="scientific">Paenalcaligenes hermetiae</name>
    <dbReference type="NCBI Taxonomy" id="1157987"/>
    <lineage>
        <taxon>Bacteria</taxon>
        <taxon>Pseudomonadati</taxon>
        <taxon>Pseudomonadota</taxon>
        <taxon>Betaproteobacteria</taxon>
        <taxon>Burkholderiales</taxon>
        <taxon>Alcaligenaceae</taxon>
        <taxon>Paenalcaligenes</taxon>
    </lineage>
</organism>
<feature type="transmembrane region" description="Helical" evidence="7">
    <location>
        <begin position="371"/>
        <end position="392"/>
    </location>
</feature>
<dbReference type="InterPro" id="IPR003004">
    <property type="entry name" value="GspF/PilC"/>
</dbReference>
<evidence type="ECO:0000256" key="2">
    <source>
        <dbReference type="ARBA" id="ARBA00005745"/>
    </source>
</evidence>
<evidence type="ECO:0000256" key="5">
    <source>
        <dbReference type="ARBA" id="ARBA00022989"/>
    </source>
</evidence>
<keyword evidence="3" id="KW-1003">Cell membrane</keyword>
<dbReference type="RefSeq" id="WP_300646615.1">
    <property type="nucleotide sequence ID" value="NZ_BAABKD010000002.1"/>
</dbReference>
<comment type="similarity">
    <text evidence="2">Belongs to the GSP F family.</text>
</comment>
<feature type="domain" description="Type II secretion system protein GspF" evidence="8">
    <location>
        <begin position="66"/>
        <end position="188"/>
    </location>
</feature>
<feature type="transmembrane region" description="Helical" evidence="7">
    <location>
        <begin position="218"/>
        <end position="237"/>
    </location>
</feature>
<keyword evidence="6 7" id="KW-0472">Membrane</keyword>
<dbReference type="PRINTS" id="PR00812">
    <property type="entry name" value="BCTERIALGSPF"/>
</dbReference>
<feature type="transmembrane region" description="Helical" evidence="7">
    <location>
        <begin position="164"/>
        <end position="187"/>
    </location>
</feature>
<dbReference type="PANTHER" id="PTHR30012">
    <property type="entry name" value="GENERAL SECRETION PATHWAY PROTEIN"/>
    <property type="match status" value="1"/>
</dbReference>
<proteinExistence type="inferred from homology"/>
<keyword evidence="10" id="KW-1185">Reference proteome</keyword>
<evidence type="ECO:0000256" key="1">
    <source>
        <dbReference type="ARBA" id="ARBA00004651"/>
    </source>
</evidence>
<comment type="caution">
    <text evidence="9">The sequence shown here is derived from an EMBL/GenBank/DDBJ whole genome shotgun (WGS) entry which is preliminary data.</text>
</comment>
<dbReference type="Gene3D" id="1.20.81.30">
    <property type="entry name" value="Type II secretion system (T2SS), domain F"/>
    <property type="match status" value="2"/>
</dbReference>
<dbReference type="InterPro" id="IPR042094">
    <property type="entry name" value="T2SS_GspF_sf"/>
</dbReference>
<keyword evidence="5 7" id="KW-1133">Transmembrane helix</keyword>
<evidence type="ECO:0000256" key="6">
    <source>
        <dbReference type="ARBA" id="ARBA00023136"/>
    </source>
</evidence>
<dbReference type="Proteomes" id="UP001500227">
    <property type="component" value="Unassembled WGS sequence"/>
</dbReference>
<accession>A0ABP9LVE3</accession>
<feature type="domain" description="Type II secretion system protein GspF" evidence="8">
    <location>
        <begin position="268"/>
        <end position="390"/>
    </location>
</feature>
<keyword evidence="4 7" id="KW-0812">Transmembrane</keyword>
<evidence type="ECO:0000256" key="3">
    <source>
        <dbReference type="ARBA" id="ARBA00022475"/>
    </source>
</evidence>
<evidence type="ECO:0000313" key="10">
    <source>
        <dbReference type="Proteomes" id="UP001500227"/>
    </source>
</evidence>
<dbReference type="NCBIfam" id="TIGR02120">
    <property type="entry name" value="GspF"/>
    <property type="match status" value="1"/>
</dbReference>
<dbReference type="EMBL" id="BAABKD010000002">
    <property type="protein sequence ID" value="GAA5086224.1"/>
    <property type="molecule type" value="Genomic_DNA"/>
</dbReference>